<feature type="transmembrane region" description="Helical" evidence="1">
    <location>
        <begin position="21"/>
        <end position="45"/>
    </location>
</feature>
<organism evidence="2 3">
    <name type="scientific">Acidiferrimicrobium australe</name>
    <dbReference type="NCBI Taxonomy" id="2664430"/>
    <lineage>
        <taxon>Bacteria</taxon>
        <taxon>Bacillati</taxon>
        <taxon>Actinomycetota</taxon>
        <taxon>Acidimicrobiia</taxon>
        <taxon>Acidimicrobiales</taxon>
        <taxon>Acidimicrobiaceae</taxon>
        <taxon>Acidiferrimicrobium</taxon>
    </lineage>
</organism>
<feature type="transmembrane region" description="Helical" evidence="1">
    <location>
        <begin position="133"/>
        <end position="156"/>
    </location>
</feature>
<evidence type="ECO:0000313" key="3">
    <source>
        <dbReference type="Proteomes" id="UP000437736"/>
    </source>
</evidence>
<reference evidence="2 3" key="1">
    <citation type="submission" date="2019-11" db="EMBL/GenBank/DDBJ databases">
        <title>Acidiferrimicrobium australis gen. nov., sp. nov., an acidophilic and obligately heterotrophic, member of the Actinobacteria that catalyses dissimilatory oxido- reduction of iron isolated from metal-rich acidic water in Chile.</title>
        <authorList>
            <person name="Gonzalez D."/>
            <person name="Huber K."/>
            <person name="Hedrich S."/>
            <person name="Rojas-Villalobos C."/>
            <person name="Quatrini R."/>
            <person name="Dinamarca M.A."/>
            <person name="Schwarz A."/>
            <person name="Canales C."/>
            <person name="Nancucheo I."/>
        </authorList>
    </citation>
    <scope>NUCLEOTIDE SEQUENCE [LARGE SCALE GENOMIC DNA]</scope>
    <source>
        <strain evidence="2 3">USS-CCA1</strain>
    </source>
</reference>
<feature type="transmembrane region" description="Helical" evidence="1">
    <location>
        <begin position="102"/>
        <end position="121"/>
    </location>
</feature>
<keyword evidence="1" id="KW-0472">Membrane</keyword>
<feature type="transmembrane region" description="Helical" evidence="1">
    <location>
        <begin position="76"/>
        <end position="95"/>
    </location>
</feature>
<protein>
    <submittedName>
        <fullName evidence="2">Uncharacterized protein</fullName>
    </submittedName>
</protein>
<keyword evidence="1" id="KW-1133">Transmembrane helix</keyword>
<gene>
    <name evidence="2" type="ORF">GHK86_14785</name>
</gene>
<proteinExistence type="predicted"/>
<accession>A0ABW9QWP3</accession>
<dbReference type="EMBL" id="WJHE01000796">
    <property type="protein sequence ID" value="MST33980.1"/>
    <property type="molecule type" value="Genomic_DNA"/>
</dbReference>
<sequence>MYSVLAERQATARRSRSLRRMSLVAALLVVVQFGLGMGVNLYVAVPRGHPGSTGSDYFARSARSVGWAVGQGTPTLAAHAALGLLLVVMALVLAVRALTARAGAAGGLCVAAAALVIGAAFNGASFLDFGDALSSLLMALLGLGALVCYVLAAYSLGAGR</sequence>
<comment type="caution">
    <text evidence="2">The sequence shown here is derived from an EMBL/GenBank/DDBJ whole genome shotgun (WGS) entry which is preliminary data.</text>
</comment>
<name>A0ABW9QWP3_9ACTN</name>
<dbReference type="Proteomes" id="UP000437736">
    <property type="component" value="Unassembled WGS sequence"/>
</dbReference>
<evidence type="ECO:0000256" key="1">
    <source>
        <dbReference type="SAM" id="Phobius"/>
    </source>
</evidence>
<keyword evidence="3" id="KW-1185">Reference proteome</keyword>
<keyword evidence="1" id="KW-0812">Transmembrane</keyword>
<evidence type="ECO:0000313" key="2">
    <source>
        <dbReference type="EMBL" id="MST33980.1"/>
    </source>
</evidence>